<sequence>MALPPIISGSISPPISPKEWKIGIGQAMILLCSTKPLNLVKKLGSKEITQKIVVKKAENFRKNKFQKLEYFNLFEKSKLKGLLSYGEIRLTLVIHMTKESSKSTVAGFISTTMTPMDEQARMVNASSGIFGRSTAIRSPFLKPLLNKF</sequence>
<keyword evidence="2" id="KW-1185">Reference proteome</keyword>
<gene>
    <name evidence="1" type="ORF">BpHYR1_019227</name>
</gene>
<evidence type="ECO:0000313" key="1">
    <source>
        <dbReference type="EMBL" id="RNA10705.1"/>
    </source>
</evidence>
<dbReference type="Proteomes" id="UP000276133">
    <property type="component" value="Unassembled WGS sequence"/>
</dbReference>
<accession>A0A3M7QIB1</accession>
<name>A0A3M7QIB1_BRAPC</name>
<organism evidence="1 2">
    <name type="scientific">Brachionus plicatilis</name>
    <name type="common">Marine rotifer</name>
    <name type="synonym">Brachionus muelleri</name>
    <dbReference type="NCBI Taxonomy" id="10195"/>
    <lineage>
        <taxon>Eukaryota</taxon>
        <taxon>Metazoa</taxon>
        <taxon>Spiralia</taxon>
        <taxon>Gnathifera</taxon>
        <taxon>Rotifera</taxon>
        <taxon>Eurotatoria</taxon>
        <taxon>Monogononta</taxon>
        <taxon>Pseudotrocha</taxon>
        <taxon>Ploima</taxon>
        <taxon>Brachionidae</taxon>
        <taxon>Brachionus</taxon>
    </lineage>
</organism>
<comment type="caution">
    <text evidence="1">The sequence shown here is derived from an EMBL/GenBank/DDBJ whole genome shotgun (WGS) entry which is preliminary data.</text>
</comment>
<proteinExistence type="predicted"/>
<reference evidence="1 2" key="1">
    <citation type="journal article" date="2018" name="Sci. Rep.">
        <title>Genomic signatures of local adaptation to the degree of environmental predictability in rotifers.</title>
        <authorList>
            <person name="Franch-Gras L."/>
            <person name="Hahn C."/>
            <person name="Garcia-Roger E.M."/>
            <person name="Carmona M.J."/>
            <person name="Serra M."/>
            <person name="Gomez A."/>
        </authorList>
    </citation>
    <scope>NUCLEOTIDE SEQUENCE [LARGE SCALE GENOMIC DNA]</scope>
    <source>
        <strain evidence="1">HYR1</strain>
    </source>
</reference>
<dbReference type="EMBL" id="REGN01006129">
    <property type="protein sequence ID" value="RNA10705.1"/>
    <property type="molecule type" value="Genomic_DNA"/>
</dbReference>
<dbReference type="AlphaFoldDB" id="A0A3M7QIB1"/>
<evidence type="ECO:0000313" key="2">
    <source>
        <dbReference type="Proteomes" id="UP000276133"/>
    </source>
</evidence>
<protein>
    <submittedName>
        <fullName evidence="1">Uncharacterized protein</fullName>
    </submittedName>
</protein>